<dbReference type="EMBL" id="LGUT01004209">
    <property type="protein sequence ID" value="KOG56907.1"/>
    <property type="molecule type" value="Genomic_DNA"/>
</dbReference>
<feature type="non-terminal residue" evidence="2">
    <location>
        <position position="1"/>
    </location>
</feature>
<feature type="domain" description="AMP-dependent synthetase/ligase" evidence="1">
    <location>
        <begin position="9"/>
        <end position="117"/>
    </location>
</feature>
<reference evidence="2 3" key="1">
    <citation type="submission" date="2015-07" db="EMBL/GenBank/DDBJ databases">
        <authorList>
            <person name="Ju K.-S."/>
            <person name="Doroghazi J.R."/>
            <person name="Metcalf W.W."/>
        </authorList>
    </citation>
    <scope>NUCLEOTIDE SEQUENCE [LARGE SCALE GENOMIC DNA]</scope>
    <source>
        <strain evidence="2 3">NRRL B-3589</strain>
    </source>
</reference>
<accession>A0ABR5ISY9</accession>
<gene>
    <name evidence="2" type="ORF">ADK38_43170</name>
</gene>
<dbReference type="PANTHER" id="PTHR45527">
    <property type="entry name" value="NONRIBOSOMAL PEPTIDE SYNTHETASE"/>
    <property type="match status" value="1"/>
</dbReference>
<proteinExistence type="predicted"/>
<dbReference type="Proteomes" id="UP000037020">
    <property type="component" value="Unassembled WGS sequence"/>
</dbReference>
<organism evidence="2 3">
    <name type="scientific">Streptomyces varsoviensis</name>
    <dbReference type="NCBI Taxonomy" id="67373"/>
    <lineage>
        <taxon>Bacteria</taxon>
        <taxon>Bacillati</taxon>
        <taxon>Actinomycetota</taxon>
        <taxon>Actinomycetes</taxon>
        <taxon>Kitasatosporales</taxon>
        <taxon>Streptomycetaceae</taxon>
        <taxon>Streptomyces</taxon>
    </lineage>
</organism>
<dbReference type="InterPro" id="IPR000873">
    <property type="entry name" value="AMP-dep_synth/lig_dom"/>
</dbReference>
<name>A0ABR5ISY9_9ACTN</name>
<dbReference type="InterPro" id="IPR042099">
    <property type="entry name" value="ANL_N_sf"/>
</dbReference>
<evidence type="ECO:0000259" key="1">
    <source>
        <dbReference type="Pfam" id="PF00501"/>
    </source>
</evidence>
<keyword evidence="3" id="KW-1185">Reference proteome</keyword>
<sequence length="133" mass="13308">TADPTDADRAAALSPLHPAYAIYTSGSTGVPKGVVVPHEKVADLAAWAAAEFGAEELAHVVASTSLNFDVSVFEMFGPLLSGGSIEVVRDLLALADGSRPAVAAGLVSGVPSAMSQVVGAGRLPVTARSVVLA</sequence>
<evidence type="ECO:0000313" key="3">
    <source>
        <dbReference type="Proteomes" id="UP000037020"/>
    </source>
</evidence>
<comment type="caution">
    <text evidence="2">The sequence shown here is derived from an EMBL/GenBank/DDBJ whole genome shotgun (WGS) entry which is preliminary data.</text>
</comment>
<feature type="non-terminal residue" evidence="2">
    <location>
        <position position="133"/>
    </location>
</feature>
<dbReference type="Pfam" id="PF00501">
    <property type="entry name" value="AMP-binding"/>
    <property type="match status" value="1"/>
</dbReference>
<protein>
    <recommendedName>
        <fullName evidence="1">AMP-dependent synthetase/ligase domain-containing protein</fullName>
    </recommendedName>
</protein>
<dbReference type="PANTHER" id="PTHR45527:SF1">
    <property type="entry name" value="FATTY ACID SYNTHASE"/>
    <property type="match status" value="1"/>
</dbReference>
<dbReference type="Gene3D" id="3.40.50.12780">
    <property type="entry name" value="N-terminal domain of ligase-like"/>
    <property type="match status" value="1"/>
</dbReference>
<dbReference type="SUPFAM" id="SSF56801">
    <property type="entry name" value="Acetyl-CoA synthetase-like"/>
    <property type="match status" value="1"/>
</dbReference>
<evidence type="ECO:0000313" key="2">
    <source>
        <dbReference type="EMBL" id="KOG56907.1"/>
    </source>
</evidence>